<organism evidence="1 2">
    <name type="scientific">Olea europaea subsp. europaea</name>
    <dbReference type="NCBI Taxonomy" id="158383"/>
    <lineage>
        <taxon>Eukaryota</taxon>
        <taxon>Viridiplantae</taxon>
        <taxon>Streptophyta</taxon>
        <taxon>Embryophyta</taxon>
        <taxon>Tracheophyta</taxon>
        <taxon>Spermatophyta</taxon>
        <taxon>Magnoliopsida</taxon>
        <taxon>eudicotyledons</taxon>
        <taxon>Gunneridae</taxon>
        <taxon>Pentapetalae</taxon>
        <taxon>asterids</taxon>
        <taxon>lamiids</taxon>
        <taxon>Lamiales</taxon>
        <taxon>Oleaceae</taxon>
        <taxon>Oleeae</taxon>
        <taxon>Olea</taxon>
    </lineage>
</organism>
<dbReference type="AlphaFoldDB" id="A0A8S0V540"/>
<evidence type="ECO:0000313" key="1">
    <source>
        <dbReference type="EMBL" id="CAA3026570.1"/>
    </source>
</evidence>
<dbReference type="Gramene" id="OE9A061887T1">
    <property type="protein sequence ID" value="OE9A061887C1"/>
    <property type="gene ID" value="OE9A061887"/>
</dbReference>
<dbReference type="EMBL" id="CACTIH010009166">
    <property type="protein sequence ID" value="CAA3026570.1"/>
    <property type="molecule type" value="Genomic_DNA"/>
</dbReference>
<reference evidence="1 2" key="1">
    <citation type="submission" date="2019-12" db="EMBL/GenBank/DDBJ databases">
        <authorList>
            <person name="Alioto T."/>
            <person name="Alioto T."/>
            <person name="Gomez Garrido J."/>
        </authorList>
    </citation>
    <scope>NUCLEOTIDE SEQUENCE [LARGE SCALE GENOMIC DNA]</scope>
</reference>
<accession>A0A8S0V540</accession>
<proteinExistence type="predicted"/>
<keyword evidence="2" id="KW-1185">Reference proteome</keyword>
<name>A0A8S0V540_OLEEU</name>
<comment type="caution">
    <text evidence="1">The sequence shown here is derived from an EMBL/GenBank/DDBJ whole genome shotgun (WGS) entry which is preliminary data.</text>
</comment>
<sequence length="88" mass="9955">MPWDPWWLKHSAKSVSLTRDGANLVQPLVQQELVESSENDMESNQLHDVPHVLGLIDDAISLLYLECDALICVLSNMQRLILITLTET</sequence>
<dbReference type="OrthoDB" id="18412at2759"/>
<evidence type="ECO:0000313" key="2">
    <source>
        <dbReference type="Proteomes" id="UP000594638"/>
    </source>
</evidence>
<gene>
    <name evidence="1" type="ORF">OLEA9_A061887</name>
</gene>
<dbReference type="Proteomes" id="UP000594638">
    <property type="component" value="Unassembled WGS sequence"/>
</dbReference>
<protein>
    <submittedName>
        <fullName evidence="1">Uncharacterized protein</fullName>
    </submittedName>
</protein>